<proteinExistence type="predicted"/>
<dbReference type="KEGG" id="bmi:BMEA_A0089"/>
<sequence length="192" mass="21432">MGQALAKADSTQFAFGHVKSIPAPCKLQRHGDIFERRHIGNQMEGLEHNADIRSPEGGSLILAHLADRLARNLHDAVIDMFQTGQNHEERGLAGTGRANDTHRLAGCDMKGNALQHMDRGGSVTERQVNVFQFDNRANKLFRHAIFFLYGLQDGTVAMTALSPRHKNELVLRRLSVKVWRAFARNPSDMGLQ</sequence>
<evidence type="ECO:0000313" key="1">
    <source>
        <dbReference type="EMBL" id="ACN99902.1"/>
    </source>
</evidence>
<organism evidence="1 2">
    <name type="scientific">Brucella melitensis biotype 2 (strain ATCC 23457)</name>
    <dbReference type="NCBI Taxonomy" id="546272"/>
    <lineage>
        <taxon>Bacteria</taxon>
        <taxon>Pseudomonadati</taxon>
        <taxon>Pseudomonadota</taxon>
        <taxon>Alphaproteobacteria</taxon>
        <taxon>Hyphomicrobiales</taxon>
        <taxon>Brucellaceae</taxon>
        <taxon>Brucella/Ochrobactrum group</taxon>
        <taxon>Brucella</taxon>
    </lineage>
</organism>
<protein>
    <submittedName>
        <fullName evidence="1">Uncharacterized protein</fullName>
    </submittedName>
</protein>
<evidence type="ECO:0000313" key="2">
    <source>
        <dbReference type="Proteomes" id="UP000001748"/>
    </source>
</evidence>
<dbReference type="HOGENOM" id="CLU_1412807_0_0_5"/>
<gene>
    <name evidence="1" type="ordered locus">BMEA_A0089</name>
</gene>
<dbReference type="Proteomes" id="UP000001748">
    <property type="component" value="Chromosome I"/>
</dbReference>
<reference evidence="2" key="1">
    <citation type="submission" date="2009-03" db="EMBL/GenBank/DDBJ databases">
        <title>Brucella melitensis ATCC 23457 whole genome shotgun sequencing project.</title>
        <authorList>
            <person name="Setubal J.C."/>
            <person name="Boyle S."/>
            <person name="Crasta O.R."/>
            <person name="Gillespie J.J."/>
            <person name="Kenyon R.W."/>
            <person name="Lu J."/>
            <person name="Mane S."/>
            <person name="Nagrani S."/>
            <person name="Shallom J.M."/>
            <person name="Shallom S."/>
            <person name="Shukla M."/>
            <person name="Snyder E.E."/>
            <person name="Sobral B.W."/>
            <person name="Wattam A.R."/>
            <person name="Will R."/>
            <person name="Williams K."/>
            <person name="Yoo H."/>
            <person name="Munk C."/>
            <person name="Tapia R."/>
            <person name="Han C."/>
            <person name="Detter J.C."/>
            <person name="Bruce D."/>
            <person name="Brettin T.S."/>
        </authorList>
    </citation>
    <scope>NUCLEOTIDE SEQUENCE [LARGE SCALE GENOMIC DNA]</scope>
    <source>
        <strain evidence="2">ATCC 23457</strain>
    </source>
</reference>
<dbReference type="EMBL" id="CP001488">
    <property type="protein sequence ID" value="ACN99902.1"/>
    <property type="molecule type" value="Genomic_DNA"/>
</dbReference>
<name>C0RGE5_BRUMB</name>
<dbReference type="AntiFam" id="ANF00095">
    <property type="entry name" value="Shadow ORF (opposite ABC transporters)"/>
</dbReference>
<dbReference type="AlphaFoldDB" id="C0RGE5"/>
<accession>C0RGE5</accession>